<evidence type="ECO:0000313" key="2">
    <source>
        <dbReference type="Proteomes" id="UP001501599"/>
    </source>
</evidence>
<evidence type="ECO:0008006" key="3">
    <source>
        <dbReference type="Google" id="ProtNLM"/>
    </source>
</evidence>
<dbReference type="InterPro" id="IPR029058">
    <property type="entry name" value="AB_hydrolase_fold"/>
</dbReference>
<reference evidence="2" key="1">
    <citation type="journal article" date="2019" name="Int. J. Syst. Evol. Microbiol.">
        <title>The Global Catalogue of Microorganisms (GCM) 10K type strain sequencing project: providing services to taxonomists for standard genome sequencing and annotation.</title>
        <authorList>
            <consortium name="The Broad Institute Genomics Platform"/>
            <consortium name="The Broad Institute Genome Sequencing Center for Infectious Disease"/>
            <person name="Wu L."/>
            <person name="Ma J."/>
        </authorList>
    </citation>
    <scope>NUCLEOTIDE SEQUENCE [LARGE SCALE GENOMIC DNA]</scope>
    <source>
        <strain evidence="2">JCM 16026</strain>
    </source>
</reference>
<gene>
    <name evidence="1" type="ORF">GCM10009846_09530</name>
</gene>
<dbReference type="Gene3D" id="3.40.50.1820">
    <property type="entry name" value="alpha/beta hydrolase"/>
    <property type="match status" value="1"/>
</dbReference>
<dbReference type="SUPFAM" id="SSF53474">
    <property type="entry name" value="alpha/beta-Hydrolases"/>
    <property type="match status" value="1"/>
</dbReference>
<keyword evidence="2" id="KW-1185">Reference proteome</keyword>
<dbReference type="EMBL" id="BAAAQT010000005">
    <property type="protein sequence ID" value="GAA2172265.1"/>
    <property type="molecule type" value="Genomic_DNA"/>
</dbReference>
<proteinExistence type="predicted"/>
<dbReference type="RefSeq" id="WP_344340964.1">
    <property type="nucleotide sequence ID" value="NZ_BAAAQT010000005.1"/>
</dbReference>
<protein>
    <recommendedName>
        <fullName evidence="3">Alpha/beta hydrolase</fullName>
    </recommendedName>
</protein>
<name>A0ABP5MGT9_9MICO</name>
<sequence length="256" mass="26610">MPDGEPRGSAGARLGGALGRVLARAVTWGRDYVEATRGQLRALARRALPFDVPAPAGGVTVVLLPGVWESSGYLEPLARRLAARGLGVLAVPSLGYNLAPFVDAAPLVRAAIDDLVGDVVLVGHSKGGLTGKRVLVDWARDAIEGTAPGDVRLVGLVTIATPFAGSSRARLVPWWRSLAELRDGSPALVALAAETAANARIVELVPSWDPHVPASAPLPGSQVVHLRAAGHFTSVAARETLEQVVAAIARLRARTP</sequence>
<evidence type="ECO:0000313" key="1">
    <source>
        <dbReference type="EMBL" id="GAA2172265.1"/>
    </source>
</evidence>
<organism evidence="1 2">
    <name type="scientific">Agrococcus versicolor</name>
    <dbReference type="NCBI Taxonomy" id="501482"/>
    <lineage>
        <taxon>Bacteria</taxon>
        <taxon>Bacillati</taxon>
        <taxon>Actinomycetota</taxon>
        <taxon>Actinomycetes</taxon>
        <taxon>Micrococcales</taxon>
        <taxon>Microbacteriaceae</taxon>
        <taxon>Agrococcus</taxon>
    </lineage>
</organism>
<comment type="caution">
    <text evidence="1">The sequence shown here is derived from an EMBL/GenBank/DDBJ whole genome shotgun (WGS) entry which is preliminary data.</text>
</comment>
<accession>A0ABP5MGT9</accession>
<dbReference type="Proteomes" id="UP001501599">
    <property type="component" value="Unassembled WGS sequence"/>
</dbReference>